<comment type="caution">
    <text evidence="2">The sequence shown here is derived from an EMBL/GenBank/DDBJ whole genome shotgun (WGS) entry which is preliminary data.</text>
</comment>
<reference evidence="2 3" key="1">
    <citation type="journal article" date="2017" name="Elife">
        <title>Extensive horizontal gene transfer in cheese-associated bacteria.</title>
        <authorList>
            <person name="Bonham K.S."/>
            <person name="Wolfe B.E."/>
            <person name="Dutton R.J."/>
        </authorList>
    </citation>
    <scope>NUCLEOTIDE SEQUENCE [LARGE SCALE GENOMIC DNA]</scope>
    <source>
        <strain evidence="2 3">962_8</strain>
    </source>
</reference>
<dbReference type="PROSITE" id="PS51257">
    <property type="entry name" value="PROKAR_LIPOPROTEIN"/>
    <property type="match status" value="1"/>
</dbReference>
<dbReference type="Proteomes" id="UP000218620">
    <property type="component" value="Unassembled WGS sequence"/>
</dbReference>
<keyword evidence="1" id="KW-0732">Signal</keyword>
<organism evidence="2 3">
    <name type="scientific">Brevibacterium aurantiacum</name>
    <dbReference type="NCBI Taxonomy" id="273384"/>
    <lineage>
        <taxon>Bacteria</taxon>
        <taxon>Bacillati</taxon>
        <taxon>Actinomycetota</taxon>
        <taxon>Actinomycetes</taxon>
        <taxon>Micrococcales</taxon>
        <taxon>Brevibacteriaceae</taxon>
        <taxon>Brevibacterium</taxon>
    </lineage>
</organism>
<protein>
    <recommendedName>
        <fullName evidence="4">Lipoprotein</fullName>
    </recommendedName>
</protein>
<dbReference type="AlphaFoldDB" id="A0A2A3Z049"/>
<proteinExistence type="predicted"/>
<dbReference type="EMBL" id="NRGQ01000002">
    <property type="protein sequence ID" value="PCC44755.1"/>
    <property type="molecule type" value="Genomic_DNA"/>
</dbReference>
<evidence type="ECO:0000313" key="3">
    <source>
        <dbReference type="Proteomes" id="UP000218620"/>
    </source>
</evidence>
<evidence type="ECO:0000313" key="2">
    <source>
        <dbReference type="EMBL" id="PCC44755.1"/>
    </source>
</evidence>
<feature type="signal peptide" evidence="1">
    <location>
        <begin position="1"/>
        <end position="23"/>
    </location>
</feature>
<evidence type="ECO:0008006" key="4">
    <source>
        <dbReference type="Google" id="ProtNLM"/>
    </source>
</evidence>
<feature type="chain" id="PRO_5012517175" description="Lipoprotein" evidence="1">
    <location>
        <begin position="24"/>
        <end position="140"/>
    </location>
</feature>
<evidence type="ECO:0000256" key="1">
    <source>
        <dbReference type="SAM" id="SignalP"/>
    </source>
</evidence>
<name>A0A2A3Z049_BREAU</name>
<sequence>MKRNLALAGSAAVLLAGCNPAQAATDEISARWGETVEVDGISVTLDDDPGHGCYKLSIGNERWLRDISPDEGGAVIGYMGVQDGDVHMFMASDKLTKDRLNWGKLAPIDAGGTEADTVCGRYGEPSRIEVDVAGATVTFN</sequence>
<accession>A0A2A3Z049</accession>
<dbReference type="RefSeq" id="WP_096177367.1">
    <property type="nucleotide sequence ID" value="NZ_NRGQ01000002.1"/>
</dbReference>
<gene>
    <name evidence="2" type="ORF">CIK65_00910</name>
</gene>